<gene>
    <name evidence="2" type="ORF">LCGC14_1441230</name>
</gene>
<proteinExistence type="predicted"/>
<protein>
    <recommendedName>
        <fullName evidence="1">HD/PDEase domain-containing protein</fullName>
    </recommendedName>
</protein>
<reference evidence="2" key="1">
    <citation type="journal article" date="2015" name="Nature">
        <title>Complex archaea that bridge the gap between prokaryotes and eukaryotes.</title>
        <authorList>
            <person name="Spang A."/>
            <person name="Saw J.H."/>
            <person name="Jorgensen S.L."/>
            <person name="Zaremba-Niedzwiedzka K."/>
            <person name="Martijn J."/>
            <person name="Lind A.E."/>
            <person name="van Eijk R."/>
            <person name="Schleper C."/>
            <person name="Guy L."/>
            <person name="Ettema T.J."/>
        </authorList>
    </citation>
    <scope>NUCLEOTIDE SEQUENCE</scope>
</reference>
<comment type="caution">
    <text evidence="2">The sequence shown here is derived from an EMBL/GenBank/DDBJ whole genome shotgun (WGS) entry which is preliminary data.</text>
</comment>
<evidence type="ECO:0000259" key="1">
    <source>
        <dbReference type="SMART" id="SM00471"/>
    </source>
</evidence>
<feature type="domain" description="HD/PDEase" evidence="1">
    <location>
        <begin position="28"/>
        <end position="148"/>
    </location>
</feature>
<dbReference type="SMART" id="SM00471">
    <property type="entry name" value="HDc"/>
    <property type="match status" value="1"/>
</dbReference>
<organism evidence="2">
    <name type="scientific">marine sediment metagenome</name>
    <dbReference type="NCBI Taxonomy" id="412755"/>
    <lineage>
        <taxon>unclassified sequences</taxon>
        <taxon>metagenomes</taxon>
        <taxon>ecological metagenomes</taxon>
    </lineage>
</organism>
<dbReference type="EMBL" id="LAZR01009826">
    <property type="protein sequence ID" value="KKM70388.1"/>
    <property type="molecule type" value="Genomic_DNA"/>
</dbReference>
<name>A0A0F9JL95_9ZZZZ</name>
<accession>A0A0F9JL95</accession>
<evidence type="ECO:0000313" key="2">
    <source>
        <dbReference type="EMBL" id="KKM70388.1"/>
    </source>
</evidence>
<dbReference type="Gene3D" id="1.10.3210.10">
    <property type="entry name" value="Hypothetical protein af1432"/>
    <property type="match status" value="1"/>
</dbReference>
<dbReference type="Pfam" id="PF12917">
    <property type="entry name" value="YfbR-like"/>
    <property type="match status" value="1"/>
</dbReference>
<dbReference type="InterPro" id="IPR003607">
    <property type="entry name" value="HD/PDEase_dom"/>
</dbReference>
<dbReference type="AlphaFoldDB" id="A0A0F9JL95"/>
<sequence length="186" mass="21213">MSAIREVLYGEFRRVSYVYRYSALPVLNRENVAEHSWWTAIIGMTIACEIGRQELMNEVAARGLLHDIEEIGTGDLVREAKYFDQKMRDDFRRVEEAFASRLFGKLGTTGSQLWLTWTQAKDDSLAGQIVALADLLCVIAYVRHERSIGNTRLDRVERECLSLIDEKFGDNKLLLPIVAEATRKGT</sequence>
<dbReference type="SUPFAM" id="SSF109604">
    <property type="entry name" value="HD-domain/PDEase-like"/>
    <property type="match status" value="1"/>
</dbReference>